<dbReference type="OrthoDB" id="342281at2759"/>
<keyword evidence="3" id="KW-1185">Reference proteome</keyword>
<feature type="compositionally biased region" description="Basic and acidic residues" evidence="1">
    <location>
        <begin position="197"/>
        <end position="207"/>
    </location>
</feature>
<protein>
    <submittedName>
        <fullName evidence="2">Uncharacterized protein</fullName>
    </submittedName>
</protein>
<evidence type="ECO:0000313" key="2">
    <source>
        <dbReference type="EMBL" id="KZV27980.1"/>
    </source>
</evidence>
<reference evidence="2 3" key="1">
    <citation type="journal article" date="2015" name="Proc. Natl. Acad. Sci. U.S.A.">
        <title>The resurrection genome of Boea hygrometrica: A blueprint for survival of dehydration.</title>
        <authorList>
            <person name="Xiao L."/>
            <person name="Yang G."/>
            <person name="Zhang L."/>
            <person name="Yang X."/>
            <person name="Zhao S."/>
            <person name="Ji Z."/>
            <person name="Zhou Q."/>
            <person name="Hu M."/>
            <person name="Wang Y."/>
            <person name="Chen M."/>
            <person name="Xu Y."/>
            <person name="Jin H."/>
            <person name="Xiao X."/>
            <person name="Hu G."/>
            <person name="Bao F."/>
            <person name="Hu Y."/>
            <person name="Wan P."/>
            <person name="Li L."/>
            <person name="Deng X."/>
            <person name="Kuang T."/>
            <person name="Xiang C."/>
            <person name="Zhu J.K."/>
            <person name="Oliver M.J."/>
            <person name="He Y."/>
        </authorList>
    </citation>
    <scope>NUCLEOTIDE SEQUENCE [LARGE SCALE GENOMIC DNA]</scope>
    <source>
        <strain evidence="3">cv. XS01</strain>
    </source>
</reference>
<name>A0A2Z7B8F8_9LAMI</name>
<feature type="compositionally biased region" description="Polar residues" evidence="1">
    <location>
        <begin position="458"/>
        <end position="468"/>
    </location>
</feature>
<feature type="region of interest" description="Disordered" evidence="1">
    <location>
        <begin position="436"/>
        <end position="525"/>
    </location>
</feature>
<proteinExistence type="predicted"/>
<feature type="region of interest" description="Disordered" evidence="1">
    <location>
        <begin position="652"/>
        <end position="689"/>
    </location>
</feature>
<feature type="compositionally biased region" description="Polar residues" evidence="1">
    <location>
        <begin position="502"/>
        <end position="511"/>
    </location>
</feature>
<dbReference type="Proteomes" id="UP000250235">
    <property type="component" value="Unassembled WGS sequence"/>
</dbReference>
<dbReference type="EMBL" id="KV010210">
    <property type="protein sequence ID" value="KZV27980.1"/>
    <property type="molecule type" value="Genomic_DNA"/>
</dbReference>
<gene>
    <name evidence="2" type="ORF">F511_25857</name>
</gene>
<sequence length="689" mass="78044">MSLFDLQDVCIAIGSIATLDLPMVVDLIGIYGLKGPYCMLTTTDWFLQTLSVIPRGSWGDVARRFTMIRWAGDVTEMRSQFSGSDEPFKASNKKKEMKIEFRLLHDVVAKTLYAKAGSFDQVLTSKSVQTYMKKNLDIKPTGESSKHNEDTANNTEGGESQGARPVERAKDTIKKKLTTAEEPRNKKQKVPTQPVEARSKTTPEMKGNKGVRRGSRKMNPLILSLIFIYQSRILCEERGLRGLNTTELNFRKEVRIKDISSFEHLIKIEEKLLEWGETEKVSELFERRSLILYKLYELEVEKLYDEHLDNFKLDVPSVNHDHLCIRCLNKELKLIATLHRAQHALASLPVMDPEATSVGLVSNQPPVLTLEFSSQAEQEQAADHASIQLNVQQDSEAMKFQEHQAHENEPQDQADENQALDDEHQAHCKHNYLDAQQEQQGSGGNPTPIENPPVNIVDTANNPRTLSTFDEHGPDHQSPSPSNLRVVTFTPDSEEDTRLSFLESSESSHAGSQRMFIPDSPEANSKLDEVDKVVSSIDLRMIYMEYKLTSVDSRMLYTDSKLKSMEFKLRSMNSQIEQLLDTQTFLKLDFRQHKGIIYDKVDTLDSIVKSSQTALETSLTRQLARQQQQFTNDLDMVKLQLAELVEHHKRIGNDKKGLGGQSRPREGLNRPGEEGSSDGHHSIRVEDLA</sequence>
<evidence type="ECO:0000313" key="3">
    <source>
        <dbReference type="Proteomes" id="UP000250235"/>
    </source>
</evidence>
<dbReference type="AlphaFoldDB" id="A0A2Z7B8F8"/>
<feature type="region of interest" description="Disordered" evidence="1">
    <location>
        <begin position="136"/>
        <end position="213"/>
    </location>
</feature>
<organism evidence="2 3">
    <name type="scientific">Dorcoceras hygrometricum</name>
    <dbReference type="NCBI Taxonomy" id="472368"/>
    <lineage>
        <taxon>Eukaryota</taxon>
        <taxon>Viridiplantae</taxon>
        <taxon>Streptophyta</taxon>
        <taxon>Embryophyta</taxon>
        <taxon>Tracheophyta</taxon>
        <taxon>Spermatophyta</taxon>
        <taxon>Magnoliopsida</taxon>
        <taxon>eudicotyledons</taxon>
        <taxon>Gunneridae</taxon>
        <taxon>Pentapetalae</taxon>
        <taxon>asterids</taxon>
        <taxon>lamiids</taxon>
        <taxon>Lamiales</taxon>
        <taxon>Gesneriaceae</taxon>
        <taxon>Didymocarpoideae</taxon>
        <taxon>Trichosporeae</taxon>
        <taxon>Loxocarpinae</taxon>
        <taxon>Dorcoceras</taxon>
    </lineage>
</organism>
<feature type="compositionally biased region" description="Basic and acidic residues" evidence="1">
    <location>
        <begin position="165"/>
        <end position="185"/>
    </location>
</feature>
<accession>A0A2Z7B8F8</accession>
<evidence type="ECO:0000256" key="1">
    <source>
        <dbReference type="SAM" id="MobiDB-lite"/>
    </source>
</evidence>